<keyword evidence="3" id="KW-1185">Reference proteome</keyword>
<feature type="region of interest" description="Disordered" evidence="1">
    <location>
        <begin position="1"/>
        <end position="22"/>
    </location>
</feature>
<protein>
    <submittedName>
        <fullName evidence="2">Uncharacterized protein</fullName>
    </submittedName>
</protein>
<sequence>MQEERRADEEEEEEEGMNTKIPTRKRRTVKTLGLWWAENWRFDFQGHDTSYSIKMVSHRERKNNKTA</sequence>
<dbReference type="EMBL" id="JAOYFB010000036">
    <property type="protein sequence ID" value="KAK4020033.1"/>
    <property type="molecule type" value="Genomic_DNA"/>
</dbReference>
<gene>
    <name evidence="2" type="ORF">OUZ56_002029</name>
</gene>
<evidence type="ECO:0000313" key="2">
    <source>
        <dbReference type="EMBL" id="KAK4020033.1"/>
    </source>
</evidence>
<accession>A0ABR0A4Y5</accession>
<comment type="caution">
    <text evidence="2">The sequence shown here is derived from an EMBL/GenBank/DDBJ whole genome shotgun (WGS) entry which is preliminary data.</text>
</comment>
<dbReference type="Proteomes" id="UP001234178">
    <property type="component" value="Unassembled WGS sequence"/>
</dbReference>
<evidence type="ECO:0000256" key="1">
    <source>
        <dbReference type="SAM" id="MobiDB-lite"/>
    </source>
</evidence>
<name>A0ABR0A4Y5_9CRUS</name>
<proteinExistence type="predicted"/>
<evidence type="ECO:0000313" key="3">
    <source>
        <dbReference type="Proteomes" id="UP001234178"/>
    </source>
</evidence>
<reference evidence="2 3" key="1">
    <citation type="journal article" date="2023" name="Nucleic Acids Res.">
        <title>The hologenome of Daphnia magna reveals possible DNA methylation and microbiome-mediated evolution of the host genome.</title>
        <authorList>
            <person name="Chaturvedi A."/>
            <person name="Li X."/>
            <person name="Dhandapani V."/>
            <person name="Marshall H."/>
            <person name="Kissane S."/>
            <person name="Cuenca-Cambronero M."/>
            <person name="Asole G."/>
            <person name="Calvet F."/>
            <person name="Ruiz-Romero M."/>
            <person name="Marangio P."/>
            <person name="Guigo R."/>
            <person name="Rago D."/>
            <person name="Mirbahai L."/>
            <person name="Eastwood N."/>
            <person name="Colbourne J.K."/>
            <person name="Zhou J."/>
            <person name="Mallon E."/>
            <person name="Orsini L."/>
        </authorList>
    </citation>
    <scope>NUCLEOTIDE SEQUENCE [LARGE SCALE GENOMIC DNA]</scope>
    <source>
        <strain evidence="2">LRV0_1</strain>
    </source>
</reference>
<organism evidence="2 3">
    <name type="scientific">Daphnia magna</name>
    <dbReference type="NCBI Taxonomy" id="35525"/>
    <lineage>
        <taxon>Eukaryota</taxon>
        <taxon>Metazoa</taxon>
        <taxon>Ecdysozoa</taxon>
        <taxon>Arthropoda</taxon>
        <taxon>Crustacea</taxon>
        <taxon>Branchiopoda</taxon>
        <taxon>Diplostraca</taxon>
        <taxon>Cladocera</taxon>
        <taxon>Anomopoda</taxon>
        <taxon>Daphniidae</taxon>
        <taxon>Daphnia</taxon>
    </lineage>
</organism>